<evidence type="ECO:0000313" key="2">
    <source>
        <dbReference type="EMBL" id="EEC46195.1"/>
    </source>
</evidence>
<dbReference type="PaxDb" id="2850-Phatr48027"/>
<dbReference type="EMBL" id="CM000617">
    <property type="protein sequence ID" value="EEC46195.1"/>
    <property type="molecule type" value="Genomic_DNA"/>
</dbReference>
<dbReference type="KEGG" id="pti:PHATRDRAFT_48027"/>
<name>B7G5Q5_PHATC</name>
<reference evidence="2 3" key="1">
    <citation type="journal article" date="2008" name="Nature">
        <title>The Phaeodactylum genome reveals the evolutionary history of diatom genomes.</title>
        <authorList>
            <person name="Bowler C."/>
            <person name="Allen A.E."/>
            <person name="Badger J.H."/>
            <person name="Grimwood J."/>
            <person name="Jabbari K."/>
            <person name="Kuo A."/>
            <person name="Maheswari U."/>
            <person name="Martens C."/>
            <person name="Maumus F."/>
            <person name="Otillar R.P."/>
            <person name="Rayko E."/>
            <person name="Salamov A."/>
            <person name="Vandepoele K."/>
            <person name="Beszteri B."/>
            <person name="Gruber A."/>
            <person name="Heijde M."/>
            <person name="Katinka M."/>
            <person name="Mock T."/>
            <person name="Valentin K."/>
            <person name="Verret F."/>
            <person name="Berges J.A."/>
            <person name="Brownlee C."/>
            <person name="Cadoret J.P."/>
            <person name="Chiovitti A."/>
            <person name="Choi C.J."/>
            <person name="Coesel S."/>
            <person name="De Martino A."/>
            <person name="Detter J.C."/>
            <person name="Durkin C."/>
            <person name="Falciatore A."/>
            <person name="Fournet J."/>
            <person name="Haruta M."/>
            <person name="Huysman M.J."/>
            <person name="Jenkins B.D."/>
            <person name="Jiroutova K."/>
            <person name="Jorgensen R.E."/>
            <person name="Joubert Y."/>
            <person name="Kaplan A."/>
            <person name="Kroger N."/>
            <person name="Kroth P.G."/>
            <person name="La Roche J."/>
            <person name="Lindquist E."/>
            <person name="Lommer M."/>
            <person name="Martin-Jezequel V."/>
            <person name="Lopez P.J."/>
            <person name="Lucas S."/>
            <person name="Mangogna M."/>
            <person name="McGinnis K."/>
            <person name="Medlin L.K."/>
            <person name="Montsant A."/>
            <person name="Oudot-Le Secq M.P."/>
            <person name="Napoli C."/>
            <person name="Obornik M."/>
            <person name="Parker M.S."/>
            <person name="Petit J.L."/>
            <person name="Porcel B.M."/>
            <person name="Poulsen N."/>
            <person name="Robison M."/>
            <person name="Rychlewski L."/>
            <person name="Rynearson T.A."/>
            <person name="Schmutz J."/>
            <person name="Shapiro H."/>
            <person name="Siaut M."/>
            <person name="Stanley M."/>
            <person name="Sussman M.R."/>
            <person name="Taylor A.R."/>
            <person name="Vardi A."/>
            <person name="von Dassow P."/>
            <person name="Vyverman W."/>
            <person name="Willis A."/>
            <person name="Wyrwicz L.S."/>
            <person name="Rokhsar D.S."/>
            <person name="Weissenbach J."/>
            <person name="Armbrust E.V."/>
            <person name="Green B.R."/>
            <person name="Van de Peer Y."/>
            <person name="Grigoriev I.V."/>
        </authorList>
    </citation>
    <scope>NUCLEOTIDE SEQUENCE [LARGE SCALE GENOMIC DNA]</scope>
    <source>
        <strain evidence="2 3">CCAP 1055/1</strain>
    </source>
</reference>
<evidence type="ECO:0000256" key="1">
    <source>
        <dbReference type="SAM" id="MobiDB-lite"/>
    </source>
</evidence>
<dbReference type="GeneID" id="7203020"/>
<sequence length="553" mass="62807">MGNQKSSPVSNYRETRRVSYVVSSRGRKSKAATFSTELCSLNIADVREDTTSSEASVAATSSTLSELFEDNAECSDESEEEEDEEWEERLRVLEDSRKLRLVAEFFMHPEAKVQSAHSVTRCFFDRPSAPERVALDDMEEQAQVMEELKLLKQSAQHFMHPERILPISEDELDQMDEIFKDIRALQIAASDYLHPERPLLVDAYVCARNYFSRPSEPEYETFGAAEERARIVAEARALKRQAEIFAHPEKPIETADATMFGRNYFARSSASEQEDVDECEERARILAECAGLKHPYATARCYFDRASGPEQISEDELDQMDEIFKDIRALQIAASDYLHPERPLLVDAYVCARNYFSRPSEPEYETFGAAEERARIVAEARALKHQAEIFAHPEKPIETADATMFGRNYFARSSASEQEDVDECEERARILAECAGLKQSAQHFMHPEIGVKPSSGAVSRNYFDRPSAPVHGKMIHTFPAHEDELDHDEGHDHLDHFGMDEELEHMFNNIRQDLSIPEPVNRKGKAYSDDGDEGNLSRSPSSVMLFAGESVYD</sequence>
<gene>
    <name evidence="2" type="ORF">PHATRDRAFT_48027</name>
</gene>
<dbReference type="RefSeq" id="XP_002182294.1">
    <property type="nucleotide sequence ID" value="XM_002182258.1"/>
</dbReference>
<dbReference type="HOGENOM" id="CLU_732511_0_0_1"/>
<feature type="region of interest" description="Disordered" evidence="1">
    <location>
        <begin position="48"/>
        <end position="86"/>
    </location>
</feature>
<evidence type="ECO:0000313" key="3">
    <source>
        <dbReference type="Proteomes" id="UP000000759"/>
    </source>
</evidence>
<organism evidence="2 3">
    <name type="scientific">Phaeodactylum tricornutum (strain CCAP 1055/1)</name>
    <dbReference type="NCBI Taxonomy" id="556484"/>
    <lineage>
        <taxon>Eukaryota</taxon>
        <taxon>Sar</taxon>
        <taxon>Stramenopiles</taxon>
        <taxon>Ochrophyta</taxon>
        <taxon>Bacillariophyta</taxon>
        <taxon>Bacillariophyceae</taxon>
        <taxon>Bacillariophycidae</taxon>
        <taxon>Naviculales</taxon>
        <taxon>Phaeodactylaceae</taxon>
        <taxon>Phaeodactylum</taxon>
    </lineage>
</organism>
<reference evidence="3" key="2">
    <citation type="submission" date="2008-08" db="EMBL/GenBank/DDBJ databases">
        <authorList>
            <consortium name="Diatom Consortium"/>
            <person name="Grigoriev I."/>
            <person name="Grimwood J."/>
            <person name="Kuo A."/>
            <person name="Otillar R.P."/>
            <person name="Salamov A."/>
            <person name="Detter J.C."/>
            <person name="Lindquist E."/>
            <person name="Shapiro H."/>
            <person name="Lucas S."/>
            <person name="Glavina del Rio T."/>
            <person name="Pitluck S."/>
            <person name="Rokhsar D."/>
            <person name="Bowler C."/>
        </authorList>
    </citation>
    <scope>GENOME REANNOTATION</scope>
    <source>
        <strain evidence="3">CCAP 1055/1</strain>
    </source>
</reference>
<dbReference type="AlphaFoldDB" id="B7G5Q5"/>
<feature type="compositionally biased region" description="Low complexity" evidence="1">
    <location>
        <begin position="52"/>
        <end position="66"/>
    </location>
</feature>
<feature type="region of interest" description="Disordered" evidence="1">
    <location>
        <begin position="514"/>
        <end position="542"/>
    </location>
</feature>
<dbReference type="OrthoDB" id="47772at2759"/>
<protein>
    <submittedName>
        <fullName evidence="2">Uncharacterized protein</fullName>
    </submittedName>
</protein>
<dbReference type="eggNOG" id="ENOG502SHIY">
    <property type="taxonomic scope" value="Eukaryota"/>
</dbReference>
<dbReference type="InParanoid" id="B7G5Q5"/>
<keyword evidence="3" id="KW-1185">Reference proteome</keyword>
<dbReference type="Proteomes" id="UP000000759">
    <property type="component" value="Chromosome 15"/>
</dbReference>
<proteinExistence type="predicted"/>
<feature type="compositionally biased region" description="Acidic residues" evidence="1">
    <location>
        <begin position="67"/>
        <end position="86"/>
    </location>
</feature>
<accession>B7G5Q5</accession>